<dbReference type="HAMAP" id="MF_01877">
    <property type="entry name" value="16SrRNA_methyltr_I"/>
    <property type="match status" value="1"/>
</dbReference>
<keyword evidence="4 6" id="KW-0808">Transferase</keyword>
<dbReference type="EMBL" id="JBHUMR010000011">
    <property type="protein sequence ID" value="MFD2617433.1"/>
    <property type="molecule type" value="Genomic_DNA"/>
</dbReference>
<dbReference type="SUPFAM" id="SSF53790">
    <property type="entry name" value="Tetrapyrrole methylase"/>
    <property type="match status" value="1"/>
</dbReference>
<evidence type="ECO:0000256" key="2">
    <source>
        <dbReference type="ARBA" id="ARBA00022552"/>
    </source>
</evidence>
<dbReference type="InterPro" id="IPR014777">
    <property type="entry name" value="4pyrrole_Mease_sub1"/>
</dbReference>
<dbReference type="PIRSF" id="PIRSF005917">
    <property type="entry name" value="MTase_YraL"/>
    <property type="match status" value="1"/>
</dbReference>
<evidence type="ECO:0000256" key="4">
    <source>
        <dbReference type="ARBA" id="ARBA00022679"/>
    </source>
</evidence>
<dbReference type="Gene3D" id="3.30.950.10">
    <property type="entry name" value="Methyltransferase, Cobalt-precorrin-4 Transmethylase, Domain 2"/>
    <property type="match status" value="1"/>
</dbReference>
<keyword evidence="9" id="KW-1185">Reference proteome</keyword>
<evidence type="ECO:0000313" key="9">
    <source>
        <dbReference type="Proteomes" id="UP001597458"/>
    </source>
</evidence>
<comment type="function">
    <text evidence="6">Catalyzes the 2'-O-methylation of the ribose of cytidine 1402 (C1402) in 16S rRNA.</text>
</comment>
<dbReference type="RefSeq" id="WP_141191662.1">
    <property type="nucleotide sequence ID" value="NZ_JBHUMR010000011.1"/>
</dbReference>
<sequence length="292" mass="33422">MWTQESYKKNQEKGILYLVPTPIGNLEDMTMRAIRVLKEADILAAEDTRQTMKLCNHFDIHTQLVSYHEHNKQTSGEKLIQALQEGKSVAIVTDAGTPAISDPGYDLVVRCIENKINIVPLPGANAAITALIASGLDTEHFLFYGFLPRQKKQKQEALESLSHLPYSLIFYESPYRVKETIESLHQTLGNRRVTLSRELTKTYETMVRGTLQEIIQAFSKLTIKGEYCLIVEGASDNEQPSQTWWDDLNLKEHLTHYIKVKQMSSKDAIKVVAKERGIPKREVYQYYIETFK</sequence>
<keyword evidence="1 6" id="KW-0963">Cytoplasm</keyword>
<evidence type="ECO:0000256" key="3">
    <source>
        <dbReference type="ARBA" id="ARBA00022603"/>
    </source>
</evidence>
<comment type="caution">
    <text evidence="8">The sequence shown here is derived from an EMBL/GenBank/DDBJ whole genome shotgun (WGS) entry which is preliminary data.</text>
</comment>
<dbReference type="Proteomes" id="UP001597458">
    <property type="component" value="Unassembled WGS sequence"/>
</dbReference>
<name>A0ABW5PRD6_9BACI</name>
<dbReference type="EC" id="2.1.1.198" evidence="6"/>
<dbReference type="InterPro" id="IPR000878">
    <property type="entry name" value="4pyrrol_Mease"/>
</dbReference>
<comment type="catalytic activity">
    <reaction evidence="6">
        <text>cytidine(1402) in 16S rRNA + S-adenosyl-L-methionine = 2'-O-methylcytidine(1402) in 16S rRNA + S-adenosyl-L-homocysteine + H(+)</text>
        <dbReference type="Rhea" id="RHEA:42924"/>
        <dbReference type="Rhea" id="RHEA-COMP:10285"/>
        <dbReference type="Rhea" id="RHEA-COMP:10286"/>
        <dbReference type="ChEBI" id="CHEBI:15378"/>
        <dbReference type="ChEBI" id="CHEBI:57856"/>
        <dbReference type="ChEBI" id="CHEBI:59789"/>
        <dbReference type="ChEBI" id="CHEBI:74495"/>
        <dbReference type="ChEBI" id="CHEBI:82748"/>
        <dbReference type="EC" id="2.1.1.198"/>
    </reaction>
</comment>
<protein>
    <recommendedName>
        <fullName evidence="6">Ribosomal RNA small subunit methyltransferase I</fullName>
        <ecNumber evidence="6">2.1.1.198</ecNumber>
    </recommendedName>
    <alternativeName>
        <fullName evidence="6">16S rRNA 2'-O-ribose C1402 methyltransferase</fullName>
    </alternativeName>
    <alternativeName>
        <fullName evidence="6">rRNA (cytidine-2'-O-)-methyltransferase RsmI</fullName>
    </alternativeName>
</protein>
<comment type="subcellular location">
    <subcellularLocation>
        <location evidence="6">Cytoplasm</location>
    </subcellularLocation>
</comment>
<dbReference type="InterPro" id="IPR008189">
    <property type="entry name" value="rRNA_ssu_MeTfrase_I"/>
</dbReference>
<keyword evidence="2 6" id="KW-0698">rRNA processing</keyword>
<dbReference type="PANTHER" id="PTHR46111:SF1">
    <property type="entry name" value="RIBOSOMAL RNA SMALL SUBUNIT METHYLTRANSFERASE I"/>
    <property type="match status" value="1"/>
</dbReference>
<dbReference type="InterPro" id="IPR035996">
    <property type="entry name" value="4pyrrol_Methylase_sf"/>
</dbReference>
<comment type="similarity">
    <text evidence="6">Belongs to the methyltransferase superfamily. RsmI family.</text>
</comment>
<accession>A0ABW5PRD6</accession>
<dbReference type="CDD" id="cd11648">
    <property type="entry name" value="RsmI"/>
    <property type="match status" value="1"/>
</dbReference>
<evidence type="ECO:0000256" key="5">
    <source>
        <dbReference type="ARBA" id="ARBA00022691"/>
    </source>
</evidence>
<reference evidence="9" key="1">
    <citation type="journal article" date="2019" name="Int. J. Syst. Evol. Microbiol.">
        <title>The Global Catalogue of Microorganisms (GCM) 10K type strain sequencing project: providing services to taxonomists for standard genome sequencing and annotation.</title>
        <authorList>
            <consortium name="The Broad Institute Genomics Platform"/>
            <consortium name="The Broad Institute Genome Sequencing Center for Infectious Disease"/>
            <person name="Wu L."/>
            <person name="Ma J."/>
        </authorList>
    </citation>
    <scope>NUCLEOTIDE SEQUENCE [LARGE SCALE GENOMIC DNA]</scope>
    <source>
        <strain evidence="9">TISTR 2241</strain>
    </source>
</reference>
<evidence type="ECO:0000256" key="6">
    <source>
        <dbReference type="HAMAP-Rule" id="MF_01877"/>
    </source>
</evidence>
<dbReference type="Pfam" id="PF00590">
    <property type="entry name" value="TP_methylase"/>
    <property type="match status" value="1"/>
</dbReference>
<proteinExistence type="inferred from homology"/>
<evidence type="ECO:0000313" key="8">
    <source>
        <dbReference type="EMBL" id="MFD2617433.1"/>
    </source>
</evidence>
<gene>
    <name evidence="6 8" type="primary">rsmI</name>
    <name evidence="8" type="ORF">ACFSTF_08975</name>
</gene>
<dbReference type="GO" id="GO:0008168">
    <property type="term" value="F:methyltransferase activity"/>
    <property type="evidence" value="ECO:0007669"/>
    <property type="project" value="UniProtKB-KW"/>
</dbReference>
<dbReference type="NCBIfam" id="TIGR00096">
    <property type="entry name" value="16S rRNA (cytidine(1402)-2'-O)-methyltransferase"/>
    <property type="match status" value="1"/>
</dbReference>
<feature type="domain" description="Tetrapyrrole methylase" evidence="7">
    <location>
        <begin position="16"/>
        <end position="214"/>
    </location>
</feature>
<dbReference type="InterPro" id="IPR014776">
    <property type="entry name" value="4pyrrole_Mease_sub2"/>
</dbReference>
<dbReference type="Gene3D" id="3.40.1010.10">
    <property type="entry name" value="Cobalt-precorrin-4 Transmethylase, Domain 1"/>
    <property type="match status" value="1"/>
</dbReference>
<evidence type="ECO:0000259" key="7">
    <source>
        <dbReference type="Pfam" id="PF00590"/>
    </source>
</evidence>
<keyword evidence="3 6" id="KW-0489">Methyltransferase</keyword>
<dbReference type="GO" id="GO:0032259">
    <property type="term" value="P:methylation"/>
    <property type="evidence" value="ECO:0007669"/>
    <property type="project" value="UniProtKB-KW"/>
</dbReference>
<evidence type="ECO:0000256" key="1">
    <source>
        <dbReference type="ARBA" id="ARBA00022490"/>
    </source>
</evidence>
<dbReference type="PANTHER" id="PTHR46111">
    <property type="entry name" value="RIBOSOMAL RNA SMALL SUBUNIT METHYLTRANSFERASE I"/>
    <property type="match status" value="1"/>
</dbReference>
<organism evidence="8 9">
    <name type="scientific">Terrilactibacillus laevilacticus</name>
    <dbReference type="NCBI Taxonomy" id="1380157"/>
    <lineage>
        <taxon>Bacteria</taxon>
        <taxon>Bacillati</taxon>
        <taxon>Bacillota</taxon>
        <taxon>Bacilli</taxon>
        <taxon>Bacillales</taxon>
        <taxon>Bacillaceae</taxon>
        <taxon>Terrilactibacillus</taxon>
    </lineage>
</organism>
<keyword evidence="5 6" id="KW-0949">S-adenosyl-L-methionine</keyword>